<reference evidence="2" key="1">
    <citation type="journal article" date="2021" name="PeerJ">
        <title>Extensive microbial diversity within the chicken gut microbiome revealed by metagenomics and culture.</title>
        <authorList>
            <person name="Gilroy R."/>
            <person name="Ravi A."/>
            <person name="Getino M."/>
            <person name="Pursley I."/>
            <person name="Horton D.L."/>
            <person name="Alikhan N.F."/>
            <person name="Baker D."/>
            <person name="Gharbi K."/>
            <person name="Hall N."/>
            <person name="Watson M."/>
            <person name="Adriaenssens E.M."/>
            <person name="Foster-Nyarko E."/>
            <person name="Jarju S."/>
            <person name="Secka A."/>
            <person name="Antonio M."/>
            <person name="Oren A."/>
            <person name="Chaudhuri R.R."/>
            <person name="La Ragione R."/>
            <person name="Hildebrand F."/>
            <person name="Pallen M.J."/>
        </authorList>
    </citation>
    <scope>NUCLEOTIDE SEQUENCE</scope>
    <source>
        <strain evidence="2">ChiGjej5B5-7349</strain>
    </source>
</reference>
<dbReference type="InterPro" id="IPR037069">
    <property type="entry name" value="AcylCoA_DH/ox_N_sf"/>
</dbReference>
<dbReference type="GO" id="GO:0050660">
    <property type="term" value="F:flavin adenine dinucleotide binding"/>
    <property type="evidence" value="ECO:0007669"/>
    <property type="project" value="InterPro"/>
</dbReference>
<gene>
    <name evidence="2" type="ORF">K8V08_00005</name>
</gene>
<reference evidence="2" key="2">
    <citation type="submission" date="2021-09" db="EMBL/GenBank/DDBJ databases">
        <authorList>
            <person name="Gilroy R."/>
        </authorList>
    </citation>
    <scope>NUCLEOTIDE SEQUENCE</scope>
    <source>
        <strain evidence="2">ChiGjej5B5-7349</strain>
    </source>
</reference>
<dbReference type="Gene3D" id="1.10.540.10">
    <property type="entry name" value="Acyl-CoA dehydrogenase/oxidase, N-terminal domain"/>
    <property type="match status" value="1"/>
</dbReference>
<evidence type="ECO:0000313" key="2">
    <source>
        <dbReference type="EMBL" id="HJG78777.1"/>
    </source>
</evidence>
<evidence type="ECO:0000313" key="3">
    <source>
        <dbReference type="Proteomes" id="UP000784435"/>
    </source>
</evidence>
<dbReference type="InterPro" id="IPR013786">
    <property type="entry name" value="AcylCoA_DH/ox_N"/>
</dbReference>
<dbReference type="SUPFAM" id="SSF56645">
    <property type="entry name" value="Acyl-CoA dehydrogenase NM domain-like"/>
    <property type="match status" value="1"/>
</dbReference>
<dbReference type="AlphaFoldDB" id="A0A921SMG2"/>
<dbReference type="Pfam" id="PF02771">
    <property type="entry name" value="Acyl-CoA_dh_N"/>
    <property type="match status" value="1"/>
</dbReference>
<feature type="domain" description="Acyl-CoA dehydrogenase/oxidase N-terminal" evidence="1">
    <location>
        <begin position="17"/>
        <end position="94"/>
    </location>
</feature>
<name>A0A921SMG2_9MICO</name>
<dbReference type="Proteomes" id="UP000784435">
    <property type="component" value="Unassembled WGS sequence"/>
</dbReference>
<proteinExistence type="predicted"/>
<sequence>MTHTPTPTLTDDQLAEAQETAAELRTLARDILSDAAGEAPDTVERPLDPAVWDALEETGLARLTGPEVAGGSDAGWLEAAAVLGEAAAAGTPLPLLEHDLLAGWLRDTAGLPGLPPSGDGPVLATAAEVVAAGRAVTVPWAPAAASVVVLDVSGAAPLVYEVAIADLEVHERAAVSGEPQAVVTLPTAVDGAVTVSQEVAD</sequence>
<evidence type="ECO:0000259" key="1">
    <source>
        <dbReference type="Pfam" id="PF02771"/>
    </source>
</evidence>
<dbReference type="GO" id="GO:0016627">
    <property type="term" value="F:oxidoreductase activity, acting on the CH-CH group of donors"/>
    <property type="evidence" value="ECO:0007669"/>
    <property type="project" value="InterPro"/>
</dbReference>
<accession>A0A921SMG2</accession>
<comment type="caution">
    <text evidence="2">The sequence shown here is derived from an EMBL/GenBank/DDBJ whole genome shotgun (WGS) entry which is preliminary data.</text>
</comment>
<dbReference type="EMBL" id="DYUK01000001">
    <property type="protein sequence ID" value="HJG78777.1"/>
    <property type="molecule type" value="Genomic_DNA"/>
</dbReference>
<protein>
    <submittedName>
        <fullName evidence="2">Acyl-CoA dehydrogenase family protein</fullName>
    </submittedName>
</protein>
<dbReference type="InterPro" id="IPR009100">
    <property type="entry name" value="AcylCoA_DH/oxidase_NM_dom_sf"/>
</dbReference>
<organism evidence="2 3">
    <name type="scientific">Brevibacterium senegalense</name>
    <dbReference type="NCBI Taxonomy" id="1033736"/>
    <lineage>
        <taxon>Bacteria</taxon>
        <taxon>Bacillati</taxon>
        <taxon>Actinomycetota</taxon>
        <taxon>Actinomycetes</taxon>
        <taxon>Micrococcales</taxon>
        <taxon>Brevibacteriaceae</taxon>
        <taxon>Brevibacterium</taxon>
    </lineage>
</organism>
<feature type="non-terminal residue" evidence="2">
    <location>
        <position position="201"/>
    </location>
</feature>